<evidence type="ECO:0000259" key="2">
    <source>
        <dbReference type="PROSITE" id="PS50026"/>
    </source>
</evidence>
<evidence type="ECO:0000313" key="4">
    <source>
        <dbReference type="Proteomes" id="UP000272942"/>
    </source>
</evidence>
<dbReference type="AlphaFoldDB" id="A0A183BAG9"/>
<feature type="disulfide bond" evidence="1">
    <location>
        <begin position="91"/>
        <end position="108"/>
    </location>
</feature>
<proteinExistence type="predicted"/>
<feature type="disulfide bond" evidence="1">
    <location>
        <begin position="110"/>
        <end position="119"/>
    </location>
</feature>
<gene>
    <name evidence="3" type="ORF">ECPE_LOCUS16204</name>
</gene>
<dbReference type="WBParaSite" id="ECPE_0001624701-mRNA-1">
    <property type="protein sequence ID" value="ECPE_0001624701-mRNA-1"/>
    <property type="gene ID" value="ECPE_0001624701"/>
</dbReference>
<protein>
    <submittedName>
        <fullName evidence="5">EGF-like domain-containing protein</fullName>
    </submittedName>
</protein>
<evidence type="ECO:0000313" key="5">
    <source>
        <dbReference type="WBParaSite" id="ECPE_0001624701-mRNA-1"/>
    </source>
</evidence>
<evidence type="ECO:0000313" key="3">
    <source>
        <dbReference type="EMBL" id="VDP93476.1"/>
    </source>
</evidence>
<dbReference type="PROSITE" id="PS01186">
    <property type="entry name" value="EGF_2"/>
    <property type="match status" value="1"/>
</dbReference>
<dbReference type="OrthoDB" id="6254976at2759"/>
<keyword evidence="1" id="KW-1015">Disulfide bond</keyword>
<sequence>MVPWKVASGMEMCNVNMSGLQTRTETVENPDDMDYPDGQPKTKEVFIHSKCIPSLGTTGYRCQCQPPFTEDTSHPMPNCLKRTGPCDDRLCLHGTCVASAESNSTSICVCNPGYDGPQCERRADHWSVWSECLPICGTNRTRTRRRSATIRDPSIWEPSFDELASIPNKMTDSELHSYPGELIQVRGLDRGRSISAKAEGVDNHANESDTMSDYLLMHRRITFQLEYASPTEFTQVTHLLSTIKNEVIVQLPDSFSSHH</sequence>
<evidence type="ECO:0000256" key="1">
    <source>
        <dbReference type="PROSITE-ProRule" id="PRU00076"/>
    </source>
</evidence>
<dbReference type="InterPro" id="IPR000742">
    <property type="entry name" value="EGF"/>
</dbReference>
<feature type="domain" description="EGF-like" evidence="2">
    <location>
        <begin position="82"/>
        <end position="120"/>
    </location>
</feature>
<keyword evidence="1" id="KW-0245">EGF-like domain</keyword>
<dbReference type="PROSITE" id="PS50026">
    <property type="entry name" value="EGF_3"/>
    <property type="match status" value="1"/>
</dbReference>
<dbReference type="EMBL" id="UZAN01063379">
    <property type="protein sequence ID" value="VDP93476.1"/>
    <property type="molecule type" value="Genomic_DNA"/>
</dbReference>
<organism evidence="5">
    <name type="scientific">Echinostoma caproni</name>
    <dbReference type="NCBI Taxonomy" id="27848"/>
    <lineage>
        <taxon>Eukaryota</taxon>
        <taxon>Metazoa</taxon>
        <taxon>Spiralia</taxon>
        <taxon>Lophotrochozoa</taxon>
        <taxon>Platyhelminthes</taxon>
        <taxon>Trematoda</taxon>
        <taxon>Digenea</taxon>
        <taxon>Plagiorchiida</taxon>
        <taxon>Echinostomata</taxon>
        <taxon>Echinostomatoidea</taxon>
        <taxon>Echinostomatidae</taxon>
        <taxon>Echinostoma</taxon>
    </lineage>
</organism>
<reference evidence="5" key="1">
    <citation type="submission" date="2016-06" db="UniProtKB">
        <authorList>
            <consortium name="WormBaseParasite"/>
        </authorList>
    </citation>
    <scope>IDENTIFICATION</scope>
</reference>
<keyword evidence="4" id="KW-1185">Reference proteome</keyword>
<feature type="disulfide bond" evidence="1">
    <location>
        <begin position="86"/>
        <end position="96"/>
    </location>
</feature>
<name>A0A183BAG9_9TREM</name>
<dbReference type="SMART" id="SM00181">
    <property type="entry name" value="EGF"/>
    <property type="match status" value="1"/>
</dbReference>
<reference evidence="3 4" key="2">
    <citation type="submission" date="2018-11" db="EMBL/GenBank/DDBJ databases">
        <authorList>
            <consortium name="Pathogen Informatics"/>
        </authorList>
    </citation>
    <scope>NUCLEOTIDE SEQUENCE [LARGE SCALE GENOMIC DNA]</scope>
    <source>
        <strain evidence="3 4">Egypt</strain>
    </source>
</reference>
<dbReference type="Proteomes" id="UP000272942">
    <property type="component" value="Unassembled WGS sequence"/>
</dbReference>
<accession>A0A183BAG9</accession>
<dbReference type="SUPFAM" id="SSF57196">
    <property type="entry name" value="EGF/Laminin"/>
    <property type="match status" value="1"/>
</dbReference>
<dbReference type="Gene3D" id="2.10.25.10">
    <property type="entry name" value="Laminin"/>
    <property type="match status" value="1"/>
</dbReference>
<dbReference type="PROSITE" id="PS00022">
    <property type="entry name" value="EGF_1"/>
    <property type="match status" value="1"/>
</dbReference>